<keyword evidence="4" id="KW-1185">Reference proteome</keyword>
<evidence type="ECO:0000313" key="4">
    <source>
        <dbReference type="Proteomes" id="UP000002051"/>
    </source>
</evidence>
<keyword evidence="2" id="KW-0418">Kinase</keyword>
<dbReference type="STRING" id="3880.G7KL93"/>
<evidence type="ECO:0000313" key="3">
    <source>
        <dbReference type="EnsemblPlants" id="AES76482"/>
    </source>
</evidence>
<dbReference type="AlphaFoldDB" id="G7KL93"/>
<dbReference type="Gramene" id="rna37231">
    <property type="protein sequence ID" value="RHN52542.1"/>
    <property type="gene ID" value="gene37231"/>
</dbReference>
<organism evidence="1 4">
    <name type="scientific">Medicago truncatula</name>
    <name type="common">Barrel medic</name>
    <name type="synonym">Medicago tribuloides</name>
    <dbReference type="NCBI Taxonomy" id="3880"/>
    <lineage>
        <taxon>Eukaryota</taxon>
        <taxon>Viridiplantae</taxon>
        <taxon>Streptophyta</taxon>
        <taxon>Embryophyta</taxon>
        <taxon>Tracheophyta</taxon>
        <taxon>Spermatophyta</taxon>
        <taxon>Magnoliopsida</taxon>
        <taxon>eudicotyledons</taxon>
        <taxon>Gunneridae</taxon>
        <taxon>Pentapetalae</taxon>
        <taxon>rosids</taxon>
        <taxon>fabids</taxon>
        <taxon>Fabales</taxon>
        <taxon>Fabaceae</taxon>
        <taxon>Papilionoideae</taxon>
        <taxon>50 kb inversion clade</taxon>
        <taxon>NPAAA clade</taxon>
        <taxon>Hologalegina</taxon>
        <taxon>IRL clade</taxon>
        <taxon>Trifolieae</taxon>
        <taxon>Medicago</taxon>
    </lineage>
</organism>
<name>G7KL93_MEDTR</name>
<dbReference type="PaxDb" id="3880-AES76482"/>
<reference evidence="2" key="5">
    <citation type="journal article" date="2018" name="Nat. Plants">
        <title>Whole-genome landscape of Medicago truncatula symbiotic genes.</title>
        <authorList>
            <person name="Pecrix Y."/>
            <person name="Gamas P."/>
            <person name="Carrere S."/>
        </authorList>
    </citation>
    <scope>NUCLEOTIDE SEQUENCE</scope>
    <source>
        <tissue evidence="2">Leaves</tissue>
    </source>
</reference>
<dbReference type="EMBL" id="CM001222">
    <property type="protein sequence ID" value="AES76482.2"/>
    <property type="molecule type" value="Genomic_DNA"/>
</dbReference>
<reference evidence="5" key="4">
    <citation type="journal article" date="2018" name="Nat. Plants">
        <title>Whole-genome landscape of Medicago truncatula symbiotic genes.</title>
        <authorList>
            <person name="Pecrix Y."/>
            <person name="Staton S.E."/>
            <person name="Sallet E."/>
            <person name="Lelandais-Briere C."/>
            <person name="Moreau S."/>
            <person name="Carrere S."/>
            <person name="Blein T."/>
            <person name="Jardinaud M.F."/>
            <person name="Latrasse D."/>
            <person name="Zouine M."/>
            <person name="Zahm M."/>
            <person name="Kreplak J."/>
            <person name="Mayjonade B."/>
            <person name="Satge C."/>
            <person name="Perez M."/>
            <person name="Cauet S."/>
            <person name="Marande W."/>
            <person name="Chantry-Darmon C."/>
            <person name="Lopez-Roques C."/>
            <person name="Bouchez O."/>
            <person name="Berard A."/>
            <person name="Debelle F."/>
            <person name="Munos S."/>
            <person name="Bendahmane A."/>
            <person name="Berges H."/>
            <person name="Niebel A."/>
            <person name="Buitink J."/>
            <person name="Frugier F."/>
            <person name="Benhamed M."/>
            <person name="Crespi M."/>
            <person name="Gouzy J."/>
            <person name="Gamas P."/>
        </authorList>
    </citation>
    <scope>NUCLEOTIDE SEQUENCE [LARGE SCALE GENOMIC DNA]</scope>
    <source>
        <strain evidence="5">cv. Jemalong A17</strain>
    </source>
</reference>
<evidence type="ECO:0000313" key="5">
    <source>
        <dbReference type="Proteomes" id="UP000265566"/>
    </source>
</evidence>
<reference evidence="3" key="3">
    <citation type="submission" date="2015-04" db="UniProtKB">
        <authorList>
            <consortium name="EnsemblPlants"/>
        </authorList>
    </citation>
    <scope>IDENTIFICATION</scope>
    <source>
        <strain evidence="3">cv. Jemalong A17</strain>
    </source>
</reference>
<accession>A0A0C3VYN4</accession>
<dbReference type="EC" id="2.7.1.11" evidence="2"/>
<dbReference type="Proteomes" id="UP000002051">
    <property type="component" value="Chromosome 6"/>
</dbReference>
<gene>
    <name evidence="1" type="ordered locus">MTR_6g079780</name>
    <name evidence="2" type="ORF">MtrunA17_Chr6g0481671</name>
</gene>
<proteinExistence type="predicted"/>
<sequence length="91" mass="10497">MFMKIFSAAHFNHFDLPRQACTRMRSLKADISFLYYNPTYMILVVPSNASDNVYCTVIAQSSVYEAMTIPVTQVKLSMDDKIVYYLSMLVH</sequence>
<protein>
    <submittedName>
        <fullName evidence="1">Phosphofructokinase, putative</fullName>
    </submittedName>
    <submittedName>
        <fullName evidence="2">Putative 6-phosphofructokinase</fullName>
        <ecNumber evidence="2">2.7.1.11</ecNumber>
    </submittedName>
</protein>
<accession>G7KL93</accession>
<reference evidence="1 4" key="1">
    <citation type="journal article" date="2011" name="Nature">
        <title>The Medicago genome provides insight into the evolution of rhizobial symbioses.</title>
        <authorList>
            <person name="Young N.D."/>
            <person name="Debelle F."/>
            <person name="Oldroyd G.E."/>
            <person name="Geurts R."/>
            <person name="Cannon S.B."/>
            <person name="Udvardi M.K."/>
            <person name="Benedito V.A."/>
            <person name="Mayer K.F."/>
            <person name="Gouzy J."/>
            <person name="Schoof H."/>
            <person name="Van de Peer Y."/>
            <person name="Proost S."/>
            <person name="Cook D.R."/>
            <person name="Meyers B.C."/>
            <person name="Spannagl M."/>
            <person name="Cheung F."/>
            <person name="De Mita S."/>
            <person name="Krishnakumar V."/>
            <person name="Gundlach H."/>
            <person name="Zhou S."/>
            <person name="Mudge J."/>
            <person name="Bharti A.K."/>
            <person name="Murray J.D."/>
            <person name="Naoumkina M.A."/>
            <person name="Rosen B."/>
            <person name="Silverstein K.A."/>
            <person name="Tang H."/>
            <person name="Rombauts S."/>
            <person name="Zhao P.X."/>
            <person name="Zhou P."/>
            <person name="Barbe V."/>
            <person name="Bardou P."/>
            <person name="Bechner M."/>
            <person name="Bellec A."/>
            <person name="Berger A."/>
            <person name="Berges H."/>
            <person name="Bidwell S."/>
            <person name="Bisseling T."/>
            <person name="Choisne N."/>
            <person name="Couloux A."/>
            <person name="Denny R."/>
            <person name="Deshpande S."/>
            <person name="Dai X."/>
            <person name="Doyle J.J."/>
            <person name="Dudez A.M."/>
            <person name="Farmer A.D."/>
            <person name="Fouteau S."/>
            <person name="Franken C."/>
            <person name="Gibelin C."/>
            <person name="Gish J."/>
            <person name="Goldstein S."/>
            <person name="Gonzalez A.J."/>
            <person name="Green P.J."/>
            <person name="Hallab A."/>
            <person name="Hartog M."/>
            <person name="Hua A."/>
            <person name="Humphray S.J."/>
            <person name="Jeong D.H."/>
            <person name="Jing Y."/>
            <person name="Jocker A."/>
            <person name="Kenton S.M."/>
            <person name="Kim D.J."/>
            <person name="Klee K."/>
            <person name="Lai H."/>
            <person name="Lang C."/>
            <person name="Lin S."/>
            <person name="Macmil S.L."/>
            <person name="Magdelenat G."/>
            <person name="Matthews L."/>
            <person name="McCorrison J."/>
            <person name="Monaghan E.L."/>
            <person name="Mun J.H."/>
            <person name="Najar F.Z."/>
            <person name="Nicholson C."/>
            <person name="Noirot C."/>
            <person name="O'Bleness M."/>
            <person name="Paule C.R."/>
            <person name="Poulain J."/>
            <person name="Prion F."/>
            <person name="Qin B."/>
            <person name="Qu C."/>
            <person name="Retzel E.F."/>
            <person name="Riddle C."/>
            <person name="Sallet E."/>
            <person name="Samain S."/>
            <person name="Samson N."/>
            <person name="Sanders I."/>
            <person name="Saurat O."/>
            <person name="Scarpelli C."/>
            <person name="Schiex T."/>
            <person name="Segurens B."/>
            <person name="Severin A.J."/>
            <person name="Sherrier D.J."/>
            <person name="Shi R."/>
            <person name="Sims S."/>
            <person name="Singer S.R."/>
            <person name="Sinharoy S."/>
            <person name="Sterck L."/>
            <person name="Viollet A."/>
            <person name="Wang B.B."/>
            <person name="Wang K."/>
            <person name="Wang M."/>
            <person name="Wang X."/>
            <person name="Warfsmann J."/>
            <person name="Weissenbach J."/>
            <person name="White D.D."/>
            <person name="White J.D."/>
            <person name="Wiley G.B."/>
            <person name="Wincker P."/>
            <person name="Xing Y."/>
            <person name="Yang L."/>
            <person name="Yao Z."/>
            <person name="Ying F."/>
            <person name="Zhai J."/>
            <person name="Zhou L."/>
            <person name="Zuber A."/>
            <person name="Denarie J."/>
            <person name="Dixon R.A."/>
            <person name="May G.D."/>
            <person name="Schwartz D.C."/>
            <person name="Rogers J."/>
            <person name="Quetier F."/>
            <person name="Town C.D."/>
            <person name="Roe B.A."/>
        </authorList>
    </citation>
    <scope>NUCLEOTIDE SEQUENCE [LARGE SCALE GENOMIC DNA]</scope>
    <source>
        <strain evidence="1">A17</strain>
        <strain evidence="3 4">cv. Jemalong A17</strain>
    </source>
</reference>
<dbReference type="Proteomes" id="UP000265566">
    <property type="component" value="Chromosome 6"/>
</dbReference>
<keyword evidence="2" id="KW-0808">Transferase</keyword>
<dbReference type="EMBL" id="PSQE01000006">
    <property type="protein sequence ID" value="RHN52542.1"/>
    <property type="molecule type" value="Genomic_DNA"/>
</dbReference>
<reference evidence="1 4" key="2">
    <citation type="journal article" date="2014" name="BMC Genomics">
        <title>An improved genome release (version Mt4.0) for the model legume Medicago truncatula.</title>
        <authorList>
            <person name="Tang H."/>
            <person name="Krishnakumar V."/>
            <person name="Bidwell S."/>
            <person name="Rosen B."/>
            <person name="Chan A."/>
            <person name="Zhou S."/>
            <person name="Gentzbittel L."/>
            <person name="Childs K.L."/>
            <person name="Yandell M."/>
            <person name="Gundlach H."/>
            <person name="Mayer K.F."/>
            <person name="Schwartz D.C."/>
            <person name="Town C.D."/>
        </authorList>
    </citation>
    <scope>GENOME REANNOTATION</scope>
    <source>
        <strain evidence="1">A17</strain>
        <strain evidence="3 4">cv. Jemalong A17</strain>
    </source>
</reference>
<dbReference type="GO" id="GO:0003872">
    <property type="term" value="F:6-phosphofructokinase activity"/>
    <property type="evidence" value="ECO:0007669"/>
    <property type="project" value="UniProtKB-EC"/>
</dbReference>
<evidence type="ECO:0000313" key="2">
    <source>
        <dbReference type="EMBL" id="RHN52542.1"/>
    </source>
</evidence>
<dbReference type="HOGENOM" id="CLU_2430451_0_0_1"/>
<dbReference type="eggNOG" id="KOG2440">
    <property type="taxonomic scope" value="Eukaryota"/>
</dbReference>
<evidence type="ECO:0000313" key="1">
    <source>
        <dbReference type="EMBL" id="AES76482.2"/>
    </source>
</evidence>
<dbReference type="EnsemblPlants" id="AES76482">
    <property type="protein sequence ID" value="AES76482"/>
    <property type="gene ID" value="MTR_6g079780"/>
</dbReference>